<keyword evidence="2" id="KW-0808">Transferase</keyword>
<name>A0A6L8LSM4_9VIBR</name>
<dbReference type="EMBL" id="WWEU01000001">
    <property type="protein sequence ID" value="MYM57620.1"/>
    <property type="molecule type" value="Genomic_DNA"/>
</dbReference>
<dbReference type="Proteomes" id="UP000478571">
    <property type="component" value="Unassembled WGS sequence"/>
</dbReference>
<dbReference type="SUPFAM" id="SSF53335">
    <property type="entry name" value="S-adenosyl-L-methionine-dependent methyltransferases"/>
    <property type="match status" value="2"/>
</dbReference>
<comment type="caution">
    <text evidence="2">The sequence shown here is derived from an EMBL/GenBank/DDBJ whole genome shotgun (WGS) entry which is preliminary data.</text>
</comment>
<keyword evidence="2" id="KW-0489">Methyltransferase</keyword>
<dbReference type="RefSeq" id="WP_160925875.1">
    <property type="nucleotide sequence ID" value="NZ_WWEU01000001.1"/>
</dbReference>
<accession>A0A6L8LSM4</accession>
<sequence>MLENKIKNFEKSLPYKEAPYSKKTWGHPLHSLCSYQGKLKPSIAHWLIKEFVPEGGSVLDPIGGVGTIPFEAAMLGRKAISNDKSPFAATIAKAKLDGVSQGDFNNIIERYRDTISKISLEKQDYLDAEFGLNAKVKDYFHPDTLETILKLRKIFLTSPVGDKSSEECFFWACLLHILHGNRPYALSRNSHPITPFAPTGDFIYKDVFEKIEEKASRALSIDLPSEFTKGEGFWGDFRDVVNKTEAKFDAIITSPPFYGMRFDRPNWMRLWFCGWKEDNFHNESLEFLERQQVKDISVYKDFFSMSAKVLKSDGLLIVHLGKGGRRDMSEELKLLASPEFRFVGEALDCVKKVAKHGIKDKGMTTAHNLLFFTKSKN</sequence>
<keyword evidence="3" id="KW-1185">Reference proteome</keyword>
<gene>
    <name evidence="2" type="ORF">GTG28_00030</name>
</gene>
<dbReference type="Gene3D" id="3.40.50.150">
    <property type="entry name" value="Vaccinia Virus protein VP39"/>
    <property type="match status" value="2"/>
</dbReference>
<dbReference type="InterPro" id="IPR000241">
    <property type="entry name" value="RlmKL-like_Mtase"/>
</dbReference>
<dbReference type="GO" id="GO:0008168">
    <property type="term" value="F:methyltransferase activity"/>
    <property type="evidence" value="ECO:0007669"/>
    <property type="project" value="UniProtKB-KW"/>
</dbReference>
<dbReference type="AlphaFoldDB" id="A0A6L8LSM4"/>
<dbReference type="Pfam" id="PF01170">
    <property type="entry name" value="UPF0020"/>
    <property type="match status" value="1"/>
</dbReference>
<evidence type="ECO:0000259" key="1">
    <source>
        <dbReference type="Pfam" id="PF01170"/>
    </source>
</evidence>
<feature type="domain" description="Ribosomal RNA large subunit methyltransferase K/L-like methyltransferase" evidence="1">
    <location>
        <begin position="33"/>
        <end position="84"/>
    </location>
</feature>
<proteinExistence type="predicted"/>
<protein>
    <submittedName>
        <fullName evidence="2">SAM-dependent methyltransferase</fullName>
    </submittedName>
</protein>
<evidence type="ECO:0000313" key="3">
    <source>
        <dbReference type="Proteomes" id="UP000478571"/>
    </source>
</evidence>
<organism evidence="2 3">
    <name type="scientific">Vibrio tetraodonis subsp. pristinus</name>
    <dbReference type="NCBI Taxonomy" id="2695891"/>
    <lineage>
        <taxon>Bacteria</taxon>
        <taxon>Pseudomonadati</taxon>
        <taxon>Pseudomonadota</taxon>
        <taxon>Gammaproteobacteria</taxon>
        <taxon>Vibrionales</taxon>
        <taxon>Vibrionaceae</taxon>
        <taxon>Vibrio</taxon>
    </lineage>
</organism>
<dbReference type="GO" id="GO:0032259">
    <property type="term" value="P:methylation"/>
    <property type="evidence" value="ECO:0007669"/>
    <property type="project" value="UniProtKB-KW"/>
</dbReference>
<reference evidence="2 3" key="1">
    <citation type="submission" date="2020-01" db="EMBL/GenBank/DDBJ databases">
        <title>Draft Genome Sequence of Vibrio sp. strain OCN044, Isolated from a Healthy Coral at Palmyra Atoll.</title>
        <authorList>
            <person name="Videau P."/>
            <person name="Loughran R."/>
            <person name="Esquivel A."/>
            <person name="Deadmond M."/>
            <person name="Paddock B.E."/>
            <person name="Saw J.H."/>
            <person name="Ushijima B."/>
        </authorList>
    </citation>
    <scope>NUCLEOTIDE SEQUENCE [LARGE SCALE GENOMIC DNA]</scope>
    <source>
        <strain evidence="2 3">OCN044</strain>
    </source>
</reference>
<evidence type="ECO:0000313" key="2">
    <source>
        <dbReference type="EMBL" id="MYM57620.1"/>
    </source>
</evidence>
<dbReference type="InterPro" id="IPR029063">
    <property type="entry name" value="SAM-dependent_MTases_sf"/>
</dbReference>